<evidence type="ECO:0000256" key="3">
    <source>
        <dbReference type="ARBA" id="ARBA00022777"/>
    </source>
</evidence>
<reference evidence="6" key="1">
    <citation type="submission" date="2021-03" db="EMBL/GenBank/DDBJ databases">
        <title>Revisited historic fungal species revealed as producer of novel bioactive compounds through whole genome sequencing and comparative genomics.</title>
        <authorList>
            <person name="Vignolle G.A."/>
            <person name="Hochenegger N."/>
            <person name="Mach R.L."/>
            <person name="Mach-Aigner A.R."/>
            <person name="Javad Rahimi M."/>
            <person name="Salim K.A."/>
            <person name="Chan C.M."/>
            <person name="Lim L.B.L."/>
            <person name="Cai F."/>
            <person name="Druzhinina I.S."/>
            <person name="U'Ren J.M."/>
            <person name="Derntl C."/>
        </authorList>
    </citation>
    <scope>NUCLEOTIDE SEQUENCE</scope>
    <source>
        <strain evidence="6">TUCIM 5799</strain>
    </source>
</reference>
<dbReference type="GO" id="GO:0004385">
    <property type="term" value="F:GMP kinase activity"/>
    <property type="evidence" value="ECO:0007669"/>
    <property type="project" value="TreeGrafter"/>
</dbReference>
<dbReference type="AlphaFoldDB" id="A0A9P9WPT1"/>
<dbReference type="PANTHER" id="PTHR23117">
    <property type="entry name" value="GUANYLATE KINASE-RELATED"/>
    <property type="match status" value="1"/>
</dbReference>
<name>A0A9P9WPT1_9PEZI</name>
<sequence length="328" mass="35717">MAARLPDGSNPVPGFDTCLSGSPNPQSVAEGSSVPAVPPPLRSPAPAKAAQWLPVRSAPGVLARRPPPTSMQREERETVDKRPTDTPRPPSLAPPTDRRPLVISGPSGVGKGTLYGKLFAAHPDTFTLSVSHTTRKPRDGEQDGVHYHFVTMEEFEGLIAKDGFVEHAKFGSNRYGTSKATIEEQTAKGKVVVLDIEMEPRLDYDYKPSRSSEPPCVPHVPIFFPKLGSNSSLLLALGTNAYTHQGVKQIKASSLGARYVFIAPPSFEALEKRLRGRGTEDEDAVVKRLDQARVELEFAKTPGVHDITIVNDDLDKAYAELEAYVYKK</sequence>
<accession>A0A9P9WPT1</accession>
<dbReference type="PROSITE" id="PS50052">
    <property type="entry name" value="GUANYLATE_KINASE_2"/>
    <property type="match status" value="1"/>
</dbReference>
<dbReference type="InterPro" id="IPR008144">
    <property type="entry name" value="Guanylate_kin-like_dom"/>
</dbReference>
<evidence type="ECO:0000256" key="2">
    <source>
        <dbReference type="ARBA" id="ARBA00022679"/>
    </source>
</evidence>
<keyword evidence="7" id="KW-1185">Reference proteome</keyword>
<protein>
    <recommendedName>
        <fullName evidence="5">Guanylate kinase-like domain-containing protein</fullName>
    </recommendedName>
</protein>
<gene>
    <name evidence="6" type="ORF">JX265_005110</name>
</gene>
<dbReference type="PROSITE" id="PS00856">
    <property type="entry name" value="GUANYLATE_KINASE_1"/>
    <property type="match status" value="1"/>
</dbReference>
<dbReference type="SMART" id="SM00072">
    <property type="entry name" value="GuKc"/>
    <property type="match status" value="1"/>
</dbReference>
<evidence type="ECO:0000313" key="6">
    <source>
        <dbReference type="EMBL" id="KAI1873488.1"/>
    </source>
</evidence>
<dbReference type="Pfam" id="PF00625">
    <property type="entry name" value="Guanylate_kin"/>
    <property type="match status" value="2"/>
</dbReference>
<evidence type="ECO:0000313" key="7">
    <source>
        <dbReference type="Proteomes" id="UP000829685"/>
    </source>
</evidence>
<dbReference type="InterPro" id="IPR020590">
    <property type="entry name" value="Guanylate_kinase_CS"/>
</dbReference>
<evidence type="ECO:0000256" key="1">
    <source>
        <dbReference type="ARBA" id="ARBA00005790"/>
    </source>
</evidence>
<feature type="compositionally biased region" description="Basic and acidic residues" evidence="4">
    <location>
        <begin position="72"/>
        <end position="85"/>
    </location>
</feature>
<dbReference type="InterPro" id="IPR008145">
    <property type="entry name" value="GK/Ca_channel_bsu"/>
</dbReference>
<proteinExistence type="inferred from homology"/>
<dbReference type="SUPFAM" id="SSF52540">
    <property type="entry name" value="P-loop containing nucleoside triphosphate hydrolases"/>
    <property type="match status" value="1"/>
</dbReference>
<dbReference type="PANTHER" id="PTHR23117:SF13">
    <property type="entry name" value="GUANYLATE KINASE"/>
    <property type="match status" value="1"/>
</dbReference>
<evidence type="ECO:0000256" key="4">
    <source>
        <dbReference type="SAM" id="MobiDB-lite"/>
    </source>
</evidence>
<feature type="domain" description="Guanylate kinase-like" evidence="5">
    <location>
        <begin position="98"/>
        <end position="326"/>
    </location>
</feature>
<dbReference type="EMBL" id="JAFIMR010000010">
    <property type="protein sequence ID" value="KAI1873488.1"/>
    <property type="molecule type" value="Genomic_DNA"/>
</dbReference>
<dbReference type="FunFam" id="3.30.63.10:FF:000002">
    <property type="entry name" value="Guanylate kinase 1"/>
    <property type="match status" value="1"/>
</dbReference>
<dbReference type="GO" id="GO:0005829">
    <property type="term" value="C:cytosol"/>
    <property type="evidence" value="ECO:0007669"/>
    <property type="project" value="TreeGrafter"/>
</dbReference>
<feature type="compositionally biased region" description="Polar residues" evidence="4">
    <location>
        <begin position="19"/>
        <end position="30"/>
    </location>
</feature>
<comment type="caution">
    <text evidence="6">The sequence shown here is derived from an EMBL/GenBank/DDBJ whole genome shotgun (WGS) entry which is preliminary data.</text>
</comment>
<dbReference type="InterPro" id="IPR027417">
    <property type="entry name" value="P-loop_NTPase"/>
</dbReference>
<keyword evidence="3" id="KW-0418">Kinase</keyword>
<keyword evidence="2" id="KW-0808">Transferase</keyword>
<dbReference type="CDD" id="cd00071">
    <property type="entry name" value="GMPK"/>
    <property type="match status" value="1"/>
</dbReference>
<evidence type="ECO:0000259" key="5">
    <source>
        <dbReference type="PROSITE" id="PS50052"/>
    </source>
</evidence>
<organism evidence="6 7">
    <name type="scientific">Neoarthrinium moseri</name>
    <dbReference type="NCBI Taxonomy" id="1658444"/>
    <lineage>
        <taxon>Eukaryota</taxon>
        <taxon>Fungi</taxon>
        <taxon>Dikarya</taxon>
        <taxon>Ascomycota</taxon>
        <taxon>Pezizomycotina</taxon>
        <taxon>Sordariomycetes</taxon>
        <taxon>Xylariomycetidae</taxon>
        <taxon>Amphisphaeriales</taxon>
        <taxon>Apiosporaceae</taxon>
        <taxon>Neoarthrinium</taxon>
    </lineage>
</organism>
<dbReference type="Gene3D" id="3.40.50.300">
    <property type="entry name" value="P-loop containing nucleotide triphosphate hydrolases"/>
    <property type="match status" value="2"/>
</dbReference>
<dbReference type="Proteomes" id="UP000829685">
    <property type="component" value="Unassembled WGS sequence"/>
</dbReference>
<feature type="region of interest" description="Disordered" evidence="4">
    <location>
        <begin position="1"/>
        <end position="104"/>
    </location>
</feature>
<comment type="similarity">
    <text evidence="1">Belongs to the guanylate kinase family.</text>
</comment>
<dbReference type="Gene3D" id="3.30.63.10">
    <property type="entry name" value="Guanylate Kinase phosphate binding domain"/>
    <property type="match status" value="1"/>
</dbReference>